<keyword evidence="2" id="KW-1185">Reference proteome</keyword>
<accession>A0A3M7RY42</accession>
<reference evidence="1 2" key="1">
    <citation type="journal article" date="2018" name="Sci. Rep.">
        <title>Genomic signatures of local adaptation to the degree of environmental predictability in rotifers.</title>
        <authorList>
            <person name="Franch-Gras L."/>
            <person name="Hahn C."/>
            <person name="Garcia-Roger E.M."/>
            <person name="Carmona M.J."/>
            <person name="Serra M."/>
            <person name="Gomez A."/>
        </authorList>
    </citation>
    <scope>NUCLEOTIDE SEQUENCE [LARGE SCALE GENOMIC DNA]</scope>
    <source>
        <strain evidence="1">HYR1</strain>
    </source>
</reference>
<organism evidence="1 2">
    <name type="scientific">Brachionus plicatilis</name>
    <name type="common">Marine rotifer</name>
    <name type="synonym">Brachionus muelleri</name>
    <dbReference type="NCBI Taxonomy" id="10195"/>
    <lineage>
        <taxon>Eukaryota</taxon>
        <taxon>Metazoa</taxon>
        <taxon>Spiralia</taxon>
        <taxon>Gnathifera</taxon>
        <taxon>Rotifera</taxon>
        <taxon>Eurotatoria</taxon>
        <taxon>Monogononta</taxon>
        <taxon>Pseudotrocha</taxon>
        <taxon>Ploima</taxon>
        <taxon>Brachionidae</taxon>
        <taxon>Brachionus</taxon>
    </lineage>
</organism>
<name>A0A3M7RY42_BRAPC</name>
<sequence>MENELISYSLKADSEVEYNLKPTCSFLFLDSSSTLPFPTGIVEKESKNKIRLILVKTFFISSKIYGLPKKSH</sequence>
<dbReference type="Proteomes" id="UP000276133">
    <property type="component" value="Unassembled WGS sequence"/>
</dbReference>
<protein>
    <submittedName>
        <fullName evidence="1">Uncharacterized protein</fullName>
    </submittedName>
</protein>
<dbReference type="AlphaFoldDB" id="A0A3M7RY42"/>
<dbReference type="EMBL" id="REGN01002412">
    <property type="protein sequence ID" value="RNA28265.1"/>
    <property type="molecule type" value="Genomic_DNA"/>
</dbReference>
<comment type="caution">
    <text evidence="1">The sequence shown here is derived from an EMBL/GenBank/DDBJ whole genome shotgun (WGS) entry which is preliminary data.</text>
</comment>
<evidence type="ECO:0000313" key="2">
    <source>
        <dbReference type="Proteomes" id="UP000276133"/>
    </source>
</evidence>
<evidence type="ECO:0000313" key="1">
    <source>
        <dbReference type="EMBL" id="RNA28265.1"/>
    </source>
</evidence>
<gene>
    <name evidence="1" type="ORF">BpHYR1_003978</name>
</gene>
<proteinExistence type="predicted"/>